<dbReference type="SUPFAM" id="SSF55874">
    <property type="entry name" value="ATPase domain of HSP90 chaperone/DNA topoisomerase II/histidine kinase"/>
    <property type="match status" value="1"/>
</dbReference>
<reference evidence="2 3" key="1">
    <citation type="submission" date="2021-05" db="EMBL/GenBank/DDBJ databases">
        <title>A novel Methanospirillum isolate from a pyrite-forming mixed culture.</title>
        <authorList>
            <person name="Bunk B."/>
            <person name="Sproer C."/>
            <person name="Spring S."/>
            <person name="Pester M."/>
        </authorList>
    </citation>
    <scope>NUCLEOTIDE SEQUENCE [LARGE SCALE GENOMIC DNA]</scope>
    <source>
        <strain evidence="2 3">J.3.6.1-F.2.7.3</strain>
    </source>
</reference>
<dbReference type="InterPro" id="IPR036890">
    <property type="entry name" value="HATPase_C_sf"/>
</dbReference>
<dbReference type="RefSeq" id="WP_214418348.1">
    <property type="nucleotide sequence ID" value="NZ_CP075546.1"/>
</dbReference>
<gene>
    <name evidence="2" type="ORF">KHC33_09085</name>
</gene>
<dbReference type="InterPro" id="IPR003594">
    <property type="entry name" value="HATPase_dom"/>
</dbReference>
<dbReference type="PROSITE" id="PS50109">
    <property type="entry name" value="HIS_KIN"/>
    <property type="match status" value="1"/>
</dbReference>
<evidence type="ECO:0000313" key="3">
    <source>
        <dbReference type="Proteomes" id="UP000680656"/>
    </source>
</evidence>
<dbReference type="EMBL" id="CP075546">
    <property type="protein sequence ID" value="QVV87527.1"/>
    <property type="molecule type" value="Genomic_DNA"/>
</dbReference>
<proteinExistence type="predicted"/>
<dbReference type="PRINTS" id="PR00344">
    <property type="entry name" value="BCTRLSENSOR"/>
</dbReference>
<sequence length="341" mass="38407">MTFVTSPDDLYKSVPVVAFERNVTDLWKTRNISPNSKQFGIFTESTGEDTDILSSIYTDDQELVTRKLGAAILQQRSGIDLRYRIRTGSFFRWVEEHCSLSYNESGEIISAYSYLWMSSLPVEWALLTKGSEVWNTLNSKIRHDILNQLTAILGYLELSTDIITDPMLIDFSKKEQNAAEKIRNRLIFTREYQKIGLLEFSWISLSDIISEALNEILLGPIRIKIEMNQSSLYVDKNFRVALEKILENIPVHATGATDVIIQLRSTDEGGLLSIEDNGCGISEQHKARIFDLGFGNGNGAGLFLSEKLLSVFGITIHENGIPGQGARFELFIPSPILNFNP</sequence>
<dbReference type="PANTHER" id="PTHR43065">
    <property type="entry name" value="SENSOR HISTIDINE KINASE"/>
    <property type="match status" value="1"/>
</dbReference>
<accession>A0A8E7AZB9</accession>
<keyword evidence="2" id="KW-0808">Transferase</keyword>
<dbReference type="InterPro" id="IPR004358">
    <property type="entry name" value="Sig_transdc_His_kin-like_C"/>
</dbReference>
<evidence type="ECO:0000259" key="1">
    <source>
        <dbReference type="PROSITE" id="PS50109"/>
    </source>
</evidence>
<keyword evidence="3" id="KW-1185">Reference proteome</keyword>
<dbReference type="Pfam" id="PF02518">
    <property type="entry name" value="HATPase_c"/>
    <property type="match status" value="1"/>
</dbReference>
<dbReference type="InterPro" id="IPR005467">
    <property type="entry name" value="His_kinase_dom"/>
</dbReference>
<keyword evidence="2" id="KW-0418">Kinase</keyword>
<feature type="domain" description="Histidine kinase" evidence="1">
    <location>
        <begin position="140"/>
        <end position="336"/>
    </location>
</feature>
<protein>
    <submittedName>
        <fullName evidence="2">PAS domain-containing sensor histidine kinase</fullName>
    </submittedName>
</protein>
<dbReference type="KEGG" id="mrtj:KHC33_09085"/>
<evidence type="ECO:0000313" key="2">
    <source>
        <dbReference type="EMBL" id="QVV87527.1"/>
    </source>
</evidence>
<dbReference type="GeneID" id="65097335"/>
<dbReference type="Gene3D" id="3.30.565.10">
    <property type="entry name" value="Histidine kinase-like ATPase, C-terminal domain"/>
    <property type="match status" value="1"/>
</dbReference>
<organism evidence="2 3">
    <name type="scientific">Methanospirillum purgamenti</name>
    <dbReference type="NCBI Taxonomy" id="2834276"/>
    <lineage>
        <taxon>Archaea</taxon>
        <taxon>Methanobacteriati</taxon>
        <taxon>Methanobacteriota</taxon>
        <taxon>Stenosarchaea group</taxon>
        <taxon>Methanomicrobia</taxon>
        <taxon>Methanomicrobiales</taxon>
        <taxon>Methanospirillaceae</taxon>
        <taxon>Methanospirillum</taxon>
    </lineage>
</organism>
<dbReference type="GO" id="GO:0016301">
    <property type="term" value="F:kinase activity"/>
    <property type="evidence" value="ECO:0007669"/>
    <property type="project" value="UniProtKB-KW"/>
</dbReference>
<dbReference type="Gene3D" id="3.30.450.20">
    <property type="entry name" value="PAS domain"/>
    <property type="match status" value="1"/>
</dbReference>
<dbReference type="SMART" id="SM00387">
    <property type="entry name" value="HATPase_c"/>
    <property type="match status" value="1"/>
</dbReference>
<dbReference type="Proteomes" id="UP000680656">
    <property type="component" value="Chromosome"/>
</dbReference>
<name>A0A8E7AZB9_9EURY</name>
<dbReference type="AlphaFoldDB" id="A0A8E7AZB9"/>